<keyword evidence="1" id="KW-0472">Membrane</keyword>
<evidence type="ECO:0000313" key="4">
    <source>
        <dbReference type="Proteomes" id="UP001175271"/>
    </source>
</evidence>
<protein>
    <submittedName>
        <fullName evidence="3">Uncharacterized protein</fullName>
    </submittedName>
</protein>
<dbReference type="EMBL" id="JAUCMV010000004">
    <property type="protein sequence ID" value="KAK0407105.1"/>
    <property type="molecule type" value="Genomic_DNA"/>
</dbReference>
<gene>
    <name evidence="3" type="ORF">QR680_018999</name>
</gene>
<evidence type="ECO:0000256" key="1">
    <source>
        <dbReference type="SAM" id="Phobius"/>
    </source>
</evidence>
<sequence length="125" mass="14859">MMLSTPVFLLTIICCAFAGQPPCFSNTTEYMEEMYSDQHVLLTADQNHDDLTLIRKKNNKTMSEVGLETREHWKNRPWLHNFDRHPRRWNQLYRSIAMLYGAYLCGCLVFLMHKRPGLFVHRPRD</sequence>
<dbReference type="AlphaFoldDB" id="A0AA39LRX1"/>
<accession>A0AA39LRX1</accession>
<evidence type="ECO:0000313" key="3">
    <source>
        <dbReference type="EMBL" id="KAK0407105.1"/>
    </source>
</evidence>
<keyword evidence="4" id="KW-1185">Reference proteome</keyword>
<name>A0AA39LRX1_9BILA</name>
<keyword evidence="1" id="KW-1133">Transmembrane helix</keyword>
<reference evidence="3" key="1">
    <citation type="submission" date="2023-06" db="EMBL/GenBank/DDBJ databases">
        <title>Genomic analysis of the entomopathogenic nematode Steinernema hermaphroditum.</title>
        <authorList>
            <person name="Schwarz E.M."/>
            <person name="Heppert J.K."/>
            <person name="Baniya A."/>
            <person name="Schwartz H.T."/>
            <person name="Tan C.-H."/>
            <person name="Antoshechkin I."/>
            <person name="Sternberg P.W."/>
            <person name="Goodrich-Blair H."/>
            <person name="Dillman A.R."/>
        </authorList>
    </citation>
    <scope>NUCLEOTIDE SEQUENCE</scope>
    <source>
        <strain evidence="3">PS9179</strain>
        <tissue evidence="3">Whole animal</tissue>
    </source>
</reference>
<organism evidence="3 4">
    <name type="scientific">Steinernema hermaphroditum</name>
    <dbReference type="NCBI Taxonomy" id="289476"/>
    <lineage>
        <taxon>Eukaryota</taxon>
        <taxon>Metazoa</taxon>
        <taxon>Ecdysozoa</taxon>
        <taxon>Nematoda</taxon>
        <taxon>Chromadorea</taxon>
        <taxon>Rhabditida</taxon>
        <taxon>Tylenchina</taxon>
        <taxon>Panagrolaimomorpha</taxon>
        <taxon>Strongyloidoidea</taxon>
        <taxon>Steinernematidae</taxon>
        <taxon>Steinernema</taxon>
    </lineage>
</organism>
<feature type="transmembrane region" description="Helical" evidence="1">
    <location>
        <begin position="92"/>
        <end position="112"/>
    </location>
</feature>
<dbReference type="Proteomes" id="UP001175271">
    <property type="component" value="Unassembled WGS sequence"/>
</dbReference>
<comment type="caution">
    <text evidence="3">The sequence shown here is derived from an EMBL/GenBank/DDBJ whole genome shotgun (WGS) entry which is preliminary data.</text>
</comment>
<keyword evidence="2" id="KW-0732">Signal</keyword>
<keyword evidence="1" id="KW-0812">Transmembrane</keyword>
<evidence type="ECO:0000256" key="2">
    <source>
        <dbReference type="SAM" id="SignalP"/>
    </source>
</evidence>
<proteinExistence type="predicted"/>
<feature type="signal peptide" evidence="2">
    <location>
        <begin position="1"/>
        <end position="18"/>
    </location>
</feature>
<feature type="chain" id="PRO_5041337383" evidence="2">
    <location>
        <begin position="19"/>
        <end position="125"/>
    </location>
</feature>